<organism evidence="5 6">
    <name type="scientific">Tolumonas auensis (strain DSM 9187 / NBRC 110442 / TA 4)</name>
    <dbReference type="NCBI Taxonomy" id="595494"/>
    <lineage>
        <taxon>Bacteria</taxon>
        <taxon>Pseudomonadati</taxon>
        <taxon>Pseudomonadota</taxon>
        <taxon>Gammaproteobacteria</taxon>
        <taxon>Aeromonadales</taxon>
        <taxon>Aeromonadaceae</taxon>
        <taxon>Tolumonas</taxon>
    </lineage>
</organism>
<reference evidence="6" key="1">
    <citation type="submission" date="2009-05" db="EMBL/GenBank/DDBJ databases">
        <title>Complete sequence of Tolumonas auensis DSM 9187.</title>
        <authorList>
            <consortium name="US DOE Joint Genome Institute"/>
            <person name="Lucas S."/>
            <person name="Copeland A."/>
            <person name="Lapidus A."/>
            <person name="Glavina del Rio T."/>
            <person name="Tice H."/>
            <person name="Bruce D."/>
            <person name="Goodwin L."/>
            <person name="Pitluck S."/>
            <person name="Chertkov O."/>
            <person name="Brettin T."/>
            <person name="Detter J.C."/>
            <person name="Han C."/>
            <person name="Larimer F."/>
            <person name="Land M."/>
            <person name="Hauser L."/>
            <person name="Kyrpides N."/>
            <person name="Mikhailova N."/>
            <person name="Spring S."/>
            <person name="Beller H."/>
        </authorList>
    </citation>
    <scope>NUCLEOTIDE SEQUENCE [LARGE SCALE GENOMIC DNA]</scope>
    <source>
        <strain evidence="6">DSM 9187 / TA4</strain>
    </source>
</reference>
<accession>C4LEK7</accession>
<reference evidence="5 6" key="2">
    <citation type="journal article" date="2011" name="Stand. Genomic Sci.">
        <title>Complete genome sequence of Tolumonas auensis type strain (TA 4).</title>
        <authorList>
            <person name="Chertkov O."/>
            <person name="Copeland A."/>
            <person name="Lucas S."/>
            <person name="Lapidus A."/>
            <person name="Berry K.W."/>
            <person name="Detter J.C."/>
            <person name="Del Rio T.G."/>
            <person name="Hammon N."/>
            <person name="Dalin E."/>
            <person name="Tice H."/>
            <person name="Pitluck S."/>
            <person name="Richardson P."/>
            <person name="Bruce D."/>
            <person name="Goodwin L."/>
            <person name="Han C."/>
            <person name="Tapia R."/>
            <person name="Saunders E."/>
            <person name="Schmutz J."/>
            <person name="Brettin T."/>
            <person name="Larimer F."/>
            <person name="Land M."/>
            <person name="Hauser L."/>
            <person name="Spring S."/>
            <person name="Rohde M."/>
            <person name="Kyrpides N.C."/>
            <person name="Ivanova N."/>
            <person name="Goker M."/>
            <person name="Beller H.R."/>
            <person name="Klenk H.P."/>
            <person name="Woyke T."/>
        </authorList>
    </citation>
    <scope>NUCLEOTIDE SEQUENCE [LARGE SCALE GENOMIC DNA]</scope>
    <source>
        <strain evidence="6">DSM 9187 / TA4</strain>
    </source>
</reference>
<dbReference type="Proteomes" id="UP000009073">
    <property type="component" value="Chromosome"/>
</dbReference>
<dbReference type="HOGENOM" id="CLU_058768_0_0_6"/>
<proteinExistence type="predicted"/>
<name>C4LEK7_TOLAT</name>
<evidence type="ECO:0000259" key="3">
    <source>
        <dbReference type="Pfam" id="PF25964"/>
    </source>
</evidence>
<dbReference type="STRING" id="595494.Tola_1409"/>
<feature type="domain" description="ALG44 beta-barrel" evidence="4">
    <location>
        <begin position="297"/>
        <end position="375"/>
    </location>
</feature>
<dbReference type="eggNOG" id="COG0845">
    <property type="taxonomic scope" value="Bacteria"/>
</dbReference>
<feature type="domain" description="PilZ" evidence="2">
    <location>
        <begin position="15"/>
        <end position="114"/>
    </location>
</feature>
<feature type="transmembrane region" description="Helical" evidence="1">
    <location>
        <begin position="162"/>
        <end position="185"/>
    </location>
</feature>
<dbReference type="EMBL" id="CP001616">
    <property type="protein sequence ID" value="ACQ93024.1"/>
    <property type="molecule type" value="Genomic_DNA"/>
</dbReference>
<dbReference type="Pfam" id="PF07238">
    <property type="entry name" value="PilZ"/>
    <property type="match status" value="1"/>
</dbReference>
<dbReference type="GO" id="GO:0035438">
    <property type="term" value="F:cyclic-di-GMP binding"/>
    <property type="evidence" value="ECO:0007669"/>
    <property type="project" value="InterPro"/>
</dbReference>
<keyword evidence="1" id="KW-0812">Transmembrane</keyword>
<gene>
    <name evidence="5" type="ordered locus">Tola_1409</name>
</gene>
<feature type="domain" description="ALG44 barrel-sandwich hybrid" evidence="3">
    <location>
        <begin position="199"/>
        <end position="293"/>
    </location>
</feature>
<protein>
    <submittedName>
        <fullName evidence="5">Type IV pilus assembly PilZ</fullName>
    </submittedName>
</protein>
<evidence type="ECO:0000259" key="2">
    <source>
        <dbReference type="Pfam" id="PF07238"/>
    </source>
</evidence>
<dbReference type="AlphaFoldDB" id="C4LEK7"/>
<dbReference type="InterPro" id="IPR058835">
    <property type="entry name" value="BSH_ALG44"/>
</dbReference>
<keyword evidence="1" id="KW-0472">Membrane</keyword>
<dbReference type="InterPro" id="IPR058834">
    <property type="entry name" value="Beta-barrel_ALG44"/>
</dbReference>
<evidence type="ECO:0000313" key="5">
    <source>
        <dbReference type="EMBL" id="ACQ93024.1"/>
    </source>
</evidence>
<dbReference type="OrthoDB" id="5912905at2"/>
<evidence type="ECO:0000259" key="4">
    <source>
        <dbReference type="Pfam" id="PF25965"/>
    </source>
</evidence>
<keyword evidence="6" id="KW-1185">Reference proteome</keyword>
<sequence>MTTANLNLVHETEAQRRHARVKIPARLIVTDHQHNQYVLEINEISASGFSVVDEESRLHLKHIYKGRLLFIFDSVEFVLKVNFQVINELMEEHRFGCEFQDLGIQEVSTLRLLISKFLGGEIARVNDVLTTMNRENFTKARKVNTSAGLTGWARVKALSVTLVVFAIGLGAFISLLTTLATHFLMTNARSASVVLPQLSVLMPREGNVDLLVKIGSQVKAGMPVARIQAPWTEQLTTMLKSSASSDPELLSLLQTQMNYPLTSPCDCGVVGVGVMADGQFLERDKAVVQLVPAQSKPYIQANFDYADYAGLTAGSKVSLTLPGLSPELSGTVSQVVMNEQMPNQTQGVVSVVVIPDKPLPAAAVGSPVAVSIAPSWLGQLYQTAQELLTRIIPTP</sequence>
<dbReference type="Pfam" id="PF25965">
    <property type="entry name" value="Beta-barrel_ALG44"/>
    <property type="match status" value="1"/>
</dbReference>
<dbReference type="KEGG" id="tau:Tola_1409"/>
<keyword evidence="1" id="KW-1133">Transmembrane helix</keyword>
<dbReference type="Gene3D" id="2.40.10.220">
    <property type="entry name" value="predicted glycosyltransferase like domains"/>
    <property type="match status" value="1"/>
</dbReference>
<evidence type="ECO:0000256" key="1">
    <source>
        <dbReference type="SAM" id="Phobius"/>
    </source>
</evidence>
<dbReference type="SUPFAM" id="SSF141371">
    <property type="entry name" value="PilZ domain-like"/>
    <property type="match status" value="1"/>
</dbReference>
<dbReference type="InterPro" id="IPR009875">
    <property type="entry name" value="PilZ_domain"/>
</dbReference>
<evidence type="ECO:0000313" key="6">
    <source>
        <dbReference type="Proteomes" id="UP000009073"/>
    </source>
</evidence>
<dbReference type="RefSeq" id="WP_015878496.1">
    <property type="nucleotide sequence ID" value="NC_012691.1"/>
</dbReference>
<dbReference type="Pfam" id="PF25964">
    <property type="entry name" value="BSH_ALG44"/>
    <property type="match status" value="1"/>
</dbReference>